<dbReference type="Gene3D" id="3.30.479.30">
    <property type="entry name" value="Band 7 domain"/>
    <property type="match status" value="1"/>
</dbReference>
<dbReference type="InterPro" id="IPR036013">
    <property type="entry name" value="Band_7/SPFH_dom_sf"/>
</dbReference>
<dbReference type="PANTHER" id="PTHR23222">
    <property type="entry name" value="PROHIBITIN"/>
    <property type="match status" value="1"/>
</dbReference>
<dbReference type="RefSeq" id="WP_093827943.1">
    <property type="nucleotide sequence ID" value="NZ_FOLQ01000005.1"/>
</dbReference>
<dbReference type="GO" id="GO:0016020">
    <property type="term" value="C:membrane"/>
    <property type="evidence" value="ECO:0007669"/>
    <property type="project" value="UniProtKB-SubCell"/>
</dbReference>
<dbReference type="InterPro" id="IPR000163">
    <property type="entry name" value="Prohibitin"/>
</dbReference>
<dbReference type="OrthoDB" id="9792660at2"/>
<dbReference type="SUPFAM" id="SSF117892">
    <property type="entry name" value="Band 7/SPFH domain"/>
    <property type="match status" value="1"/>
</dbReference>
<sequence length="301" mass="33653">MFFIVIGILALVVGFAINTPALTFSRYSRPAKVVGVILLLMGILTSGVRQIDAGQVGVISLFGNVSDRALGSGLNFVNPLANVTEFDIKTQNYTMSASHDEGQRSGDDAIRVLTADGLEVVIDLTVLYRVVSDDAPRIYREIGPDYMDKIVRPITRTRIRDNAVYYDAIALYSTRRDEFQTRIYKTIEADFRKRGLLLEQLLIRNIDLPASVKKTIESKINAEQDAQKMQFVLQKERQEAERKRVEAQGIADYQKILSTGLSDKQLQYEQIKAQRELAASPNAKIVIMGGRGNVPLILNDK</sequence>
<dbReference type="InterPro" id="IPR001107">
    <property type="entry name" value="Band_7"/>
</dbReference>
<dbReference type="EMBL" id="FOLQ01000005">
    <property type="protein sequence ID" value="SFD55089.1"/>
    <property type="molecule type" value="Genomic_DNA"/>
</dbReference>
<dbReference type="PANTHER" id="PTHR23222:SF0">
    <property type="entry name" value="PROHIBITIN 1"/>
    <property type="match status" value="1"/>
</dbReference>
<evidence type="ECO:0000259" key="2">
    <source>
        <dbReference type="SMART" id="SM00244"/>
    </source>
</evidence>
<dbReference type="PRINTS" id="PR00679">
    <property type="entry name" value="PROHIBITIN"/>
</dbReference>
<keyword evidence="4" id="KW-1185">Reference proteome</keyword>
<dbReference type="Proteomes" id="UP000198598">
    <property type="component" value="Unassembled WGS sequence"/>
</dbReference>
<dbReference type="Pfam" id="PF01145">
    <property type="entry name" value="Band_7"/>
    <property type="match status" value="1"/>
</dbReference>
<protein>
    <submittedName>
        <fullName evidence="3">SPFH domain, Band 7 family protein</fullName>
    </submittedName>
</protein>
<comment type="subcellular location">
    <subcellularLocation>
        <location evidence="1">Membrane</location>
        <topology evidence="1">Single-pass membrane protein</topology>
    </subcellularLocation>
</comment>
<reference evidence="3 4" key="1">
    <citation type="submission" date="2016-10" db="EMBL/GenBank/DDBJ databases">
        <authorList>
            <person name="de Groot N.N."/>
        </authorList>
    </citation>
    <scope>NUCLEOTIDE SEQUENCE [LARGE SCALE GENOMIC DNA]</scope>
    <source>
        <strain evidence="3 4">DSM 26130</strain>
    </source>
</reference>
<dbReference type="CDD" id="cd03401">
    <property type="entry name" value="SPFH_prohibitin"/>
    <property type="match status" value="1"/>
</dbReference>
<evidence type="ECO:0000313" key="3">
    <source>
        <dbReference type="EMBL" id="SFD55089.1"/>
    </source>
</evidence>
<name>A0A1I1T8Y9_9BACT</name>
<proteinExistence type="predicted"/>
<feature type="domain" description="Band 7" evidence="2">
    <location>
        <begin position="46"/>
        <end position="220"/>
    </location>
</feature>
<gene>
    <name evidence="3" type="ORF">SAMN05216167_105388</name>
</gene>
<dbReference type="STRING" id="662367.SAMN05216167_105388"/>
<accession>A0A1I1T8Y9</accession>
<dbReference type="AlphaFoldDB" id="A0A1I1T8Y9"/>
<evidence type="ECO:0000256" key="1">
    <source>
        <dbReference type="ARBA" id="ARBA00004167"/>
    </source>
</evidence>
<dbReference type="SMART" id="SM00244">
    <property type="entry name" value="PHB"/>
    <property type="match status" value="1"/>
</dbReference>
<organism evidence="3 4">
    <name type="scientific">Spirosoma endophyticum</name>
    <dbReference type="NCBI Taxonomy" id="662367"/>
    <lineage>
        <taxon>Bacteria</taxon>
        <taxon>Pseudomonadati</taxon>
        <taxon>Bacteroidota</taxon>
        <taxon>Cytophagia</taxon>
        <taxon>Cytophagales</taxon>
        <taxon>Cytophagaceae</taxon>
        <taxon>Spirosoma</taxon>
    </lineage>
</organism>
<evidence type="ECO:0000313" key="4">
    <source>
        <dbReference type="Proteomes" id="UP000198598"/>
    </source>
</evidence>